<comment type="similarity">
    <text evidence="2">Belongs to the IQD family.</text>
</comment>
<feature type="compositionally biased region" description="Polar residues" evidence="3">
    <location>
        <begin position="492"/>
        <end position="511"/>
    </location>
</feature>
<dbReference type="eggNOG" id="ENOG502QT9B">
    <property type="taxonomic scope" value="Eukaryota"/>
</dbReference>
<dbReference type="FunCoup" id="K3Z5A1">
    <property type="interactions" value="5"/>
</dbReference>
<dbReference type="OMA" id="NMEQCES"/>
<evidence type="ECO:0000313" key="4">
    <source>
        <dbReference type="EnsemblPlants" id="KQL17230"/>
    </source>
</evidence>
<feature type="region of interest" description="Disordered" evidence="3">
    <location>
        <begin position="363"/>
        <end position="534"/>
    </location>
</feature>
<feature type="compositionally biased region" description="Polar residues" evidence="3">
    <location>
        <begin position="313"/>
        <end position="327"/>
    </location>
</feature>
<reference evidence="4" key="2">
    <citation type="submission" date="2018-08" db="UniProtKB">
        <authorList>
            <consortium name="EnsemblPlants"/>
        </authorList>
    </citation>
    <scope>IDENTIFICATION</scope>
    <source>
        <strain evidence="4">Yugu1</strain>
    </source>
</reference>
<feature type="region of interest" description="Disordered" evidence="3">
    <location>
        <begin position="26"/>
        <end position="55"/>
    </location>
</feature>
<reference evidence="5" key="1">
    <citation type="journal article" date="2012" name="Nat. Biotechnol.">
        <title>Reference genome sequence of the model plant Setaria.</title>
        <authorList>
            <person name="Bennetzen J.L."/>
            <person name="Schmutz J."/>
            <person name="Wang H."/>
            <person name="Percifield R."/>
            <person name="Hawkins J."/>
            <person name="Pontaroli A.C."/>
            <person name="Estep M."/>
            <person name="Feng L."/>
            <person name="Vaughn J.N."/>
            <person name="Grimwood J."/>
            <person name="Jenkins J."/>
            <person name="Barry K."/>
            <person name="Lindquist E."/>
            <person name="Hellsten U."/>
            <person name="Deshpande S."/>
            <person name="Wang X."/>
            <person name="Wu X."/>
            <person name="Mitros T."/>
            <person name="Triplett J."/>
            <person name="Yang X."/>
            <person name="Ye C.Y."/>
            <person name="Mauro-Herrera M."/>
            <person name="Wang L."/>
            <person name="Li P."/>
            <person name="Sharma M."/>
            <person name="Sharma R."/>
            <person name="Ronald P.C."/>
            <person name="Panaud O."/>
            <person name="Kellogg E.A."/>
            <person name="Brutnell T.P."/>
            <person name="Doust A.N."/>
            <person name="Tuskan G.A."/>
            <person name="Rokhsar D."/>
            <person name="Devos K.M."/>
        </authorList>
    </citation>
    <scope>NUCLEOTIDE SEQUENCE [LARGE SCALE GENOMIC DNA]</scope>
    <source>
        <strain evidence="5">cv. Yugu1</strain>
    </source>
</reference>
<feature type="compositionally biased region" description="Basic residues" evidence="3">
    <location>
        <begin position="398"/>
        <end position="408"/>
    </location>
</feature>
<dbReference type="InterPro" id="IPR000048">
    <property type="entry name" value="IQ_motif_EF-hand-BS"/>
</dbReference>
<organism evidence="4 5">
    <name type="scientific">Setaria italica</name>
    <name type="common">Foxtail millet</name>
    <name type="synonym">Panicum italicum</name>
    <dbReference type="NCBI Taxonomy" id="4555"/>
    <lineage>
        <taxon>Eukaryota</taxon>
        <taxon>Viridiplantae</taxon>
        <taxon>Streptophyta</taxon>
        <taxon>Embryophyta</taxon>
        <taxon>Tracheophyta</taxon>
        <taxon>Spermatophyta</taxon>
        <taxon>Magnoliopsida</taxon>
        <taxon>Liliopsida</taxon>
        <taxon>Poales</taxon>
        <taxon>Poaceae</taxon>
        <taxon>PACMAD clade</taxon>
        <taxon>Panicoideae</taxon>
        <taxon>Panicodae</taxon>
        <taxon>Paniceae</taxon>
        <taxon>Cenchrinae</taxon>
        <taxon>Setaria</taxon>
    </lineage>
</organism>
<feature type="compositionally biased region" description="Polar residues" evidence="3">
    <location>
        <begin position="445"/>
        <end position="460"/>
    </location>
</feature>
<evidence type="ECO:0008006" key="6">
    <source>
        <dbReference type="Google" id="ProtNLM"/>
    </source>
</evidence>
<dbReference type="PROSITE" id="PS50096">
    <property type="entry name" value="IQ"/>
    <property type="match status" value="2"/>
</dbReference>
<evidence type="ECO:0000256" key="3">
    <source>
        <dbReference type="SAM" id="MobiDB-lite"/>
    </source>
</evidence>
<keyword evidence="5" id="KW-1185">Reference proteome</keyword>
<dbReference type="Proteomes" id="UP000004995">
    <property type="component" value="Unassembled WGS sequence"/>
</dbReference>
<dbReference type="PANTHER" id="PTHR32295">
    <property type="entry name" value="IQ-DOMAIN 5-RELATED"/>
    <property type="match status" value="1"/>
</dbReference>
<accession>K3Z5A1</accession>
<name>K3Z5A1_SETIT</name>
<dbReference type="InParanoid" id="K3Z5A1"/>
<dbReference type="GO" id="GO:0005516">
    <property type="term" value="F:calmodulin binding"/>
    <property type="evidence" value="ECO:0007669"/>
    <property type="project" value="UniProtKB-KW"/>
</dbReference>
<evidence type="ECO:0000256" key="2">
    <source>
        <dbReference type="ARBA" id="ARBA00024341"/>
    </source>
</evidence>
<dbReference type="EMBL" id="AGNK02002128">
    <property type="status" value="NOT_ANNOTATED_CDS"/>
    <property type="molecule type" value="Genomic_DNA"/>
</dbReference>
<feature type="region of interest" description="Disordered" evidence="3">
    <location>
        <begin position="313"/>
        <end position="333"/>
    </location>
</feature>
<proteinExistence type="inferred from homology"/>
<dbReference type="EnsemblPlants" id="KQL17230">
    <property type="protein sequence ID" value="KQL17230"/>
    <property type="gene ID" value="SETIT_021719mg"/>
</dbReference>
<dbReference type="PANTHER" id="PTHR32295:SF23">
    <property type="entry name" value="IQ CALMODULIN-BINDING MOTIF FAMILY PROTEIN, EXPRESSED"/>
    <property type="match status" value="1"/>
</dbReference>
<protein>
    <recommendedName>
        <fullName evidence="6">DUF4005 domain-containing protein</fullName>
    </recommendedName>
</protein>
<feature type="compositionally biased region" description="Low complexity" evidence="3">
    <location>
        <begin position="411"/>
        <end position="424"/>
    </location>
</feature>
<dbReference type="AlphaFoldDB" id="K3Z5A1"/>
<evidence type="ECO:0000313" key="5">
    <source>
        <dbReference type="Proteomes" id="UP000004995"/>
    </source>
</evidence>
<dbReference type="SMART" id="SM00015">
    <property type="entry name" value="IQ"/>
    <property type="match status" value="2"/>
</dbReference>
<dbReference type="HOGENOM" id="CLU_037259_1_0_1"/>
<dbReference type="STRING" id="4555.K3Z5A1"/>
<dbReference type="Gramene" id="KQL17230">
    <property type="protein sequence ID" value="KQL17230"/>
    <property type="gene ID" value="SETIT_021719mg"/>
</dbReference>
<feature type="compositionally biased region" description="Basic and acidic residues" evidence="3">
    <location>
        <begin position="367"/>
        <end position="378"/>
    </location>
</feature>
<keyword evidence="1" id="KW-0112">Calmodulin-binding</keyword>
<sequence>MARIRESGFGRHLAAAEDWAAAVQRTTASAGGGARRPASGGDRRPPLAAAGRGRKRGGVEGAVGLVGGDCDASLRAFLQVLAVGHTEERDIMGISAKWIKSLVGIRKHEKGRNAGCSTARTSATQLLDKQDHSVDTEGVIAAEELRVQAEPLAGEANTEAISYSASSPSTYLQVSQTEHDTKEHQAAVAIQSAFRAFLARRALRALKGLVRLQALVRGHAVRKQAAETLQCMQALVRAQARVRARRVRVSLESQGTQKKPPEKNVHEDHVRDIEEDWCGSVGSVEEMKIKALKRQEAAAKRERAMAYALTHQWQAGSRKQKAASLQDQGLAGDENQWGRNWLERWMAARPWENRLLDSNAKESVTVGDDKVAEEDKTKAPNKPKGKVLVSTTQANGQQHKKGTSHKKSHSDVSGSSSGQSASVQPTASLDSSKVKEKPSDEITDEVSSQPSKLASRSTSNPKERPAQVNAPAKKRLSLPNNATANGGVGKRPTNSNRTTQATRSKNASKGASKSESRDQPKPSSTAVKPVEAQA</sequence>
<dbReference type="Gene3D" id="1.20.5.190">
    <property type="match status" value="1"/>
</dbReference>
<feature type="compositionally biased region" description="Low complexity" evidence="3">
    <location>
        <begin position="26"/>
        <end position="51"/>
    </location>
</feature>
<dbReference type="Pfam" id="PF00612">
    <property type="entry name" value="IQ"/>
    <property type="match status" value="1"/>
</dbReference>
<evidence type="ECO:0000256" key="1">
    <source>
        <dbReference type="ARBA" id="ARBA00022860"/>
    </source>
</evidence>